<evidence type="ECO:0000313" key="11">
    <source>
        <dbReference type="Proteomes" id="UP000472263"/>
    </source>
</evidence>
<evidence type="ECO:0000256" key="1">
    <source>
        <dbReference type="ARBA" id="ARBA00004123"/>
    </source>
</evidence>
<feature type="compositionally biased region" description="Basic and acidic residues" evidence="8">
    <location>
        <begin position="157"/>
        <end position="169"/>
    </location>
</feature>
<dbReference type="FunFam" id="3.30.160.60:FF:000926">
    <property type="entry name" value="Kruppel like factor 13"/>
    <property type="match status" value="1"/>
</dbReference>
<dbReference type="RefSeq" id="XP_029927380.1">
    <property type="nucleotide sequence ID" value="XM_030071520.1"/>
</dbReference>
<proteinExistence type="predicted"/>
<dbReference type="PANTHER" id="PTHR23235">
    <property type="entry name" value="KRUEPPEL-LIKE TRANSCRIPTION FACTOR"/>
    <property type="match status" value="1"/>
</dbReference>
<feature type="region of interest" description="Disordered" evidence="8">
    <location>
        <begin position="1"/>
        <end position="26"/>
    </location>
</feature>
<dbReference type="Ensembl" id="ENSMMDT00005043987.1">
    <property type="protein sequence ID" value="ENSMMDP00005043118.1"/>
    <property type="gene ID" value="ENSMMDG00005019829.1"/>
</dbReference>
<dbReference type="AlphaFoldDB" id="A0A667ZW49"/>
<dbReference type="InParanoid" id="A0A667ZW49"/>
<keyword evidence="11" id="KW-1185">Reference proteome</keyword>
<keyword evidence="4 7" id="KW-0863">Zinc-finger</keyword>
<accession>A0A667ZW49</accession>
<dbReference type="CDD" id="cd21572">
    <property type="entry name" value="KLF10_N"/>
    <property type="match status" value="1"/>
</dbReference>
<dbReference type="SMART" id="SM00355">
    <property type="entry name" value="ZnF_C2H2"/>
    <property type="match status" value="3"/>
</dbReference>
<protein>
    <submittedName>
        <fullName evidence="10">KLF transcription factor 10</fullName>
    </submittedName>
</protein>
<feature type="region of interest" description="Disordered" evidence="8">
    <location>
        <begin position="157"/>
        <end position="182"/>
    </location>
</feature>
<evidence type="ECO:0000256" key="7">
    <source>
        <dbReference type="PROSITE-ProRule" id="PRU00042"/>
    </source>
</evidence>
<feature type="domain" description="C2H2-type" evidence="9">
    <location>
        <begin position="387"/>
        <end position="416"/>
    </location>
</feature>
<evidence type="ECO:0000259" key="9">
    <source>
        <dbReference type="PROSITE" id="PS50157"/>
    </source>
</evidence>
<dbReference type="GO" id="GO:0005634">
    <property type="term" value="C:nucleus"/>
    <property type="evidence" value="ECO:0007669"/>
    <property type="project" value="UniProtKB-SubCell"/>
</dbReference>
<evidence type="ECO:0000313" key="10">
    <source>
        <dbReference type="Ensembl" id="ENSMMDP00005043118.1"/>
    </source>
</evidence>
<reference evidence="10" key="2">
    <citation type="submission" date="2025-08" db="UniProtKB">
        <authorList>
            <consortium name="Ensembl"/>
        </authorList>
    </citation>
    <scope>IDENTIFICATION</scope>
</reference>
<keyword evidence="3" id="KW-0677">Repeat</keyword>
<sequence>MESCTMQVEAPHSGIQDDFQPRPLGSGDLEAVEALMSMTNHWKTRNFRLSHFRPLTPSSDFSEDDSPSPGSAVLQDSPLCMTPPYSPPNFETTHPSSGTTLHQPAPSRPTCQQSPVPAEQSLLQPQTAATQQRSRSTSVIRHTADAQRCSCNIYPVSREHSLPQQDTKDSNSTLNSEDRLNRRDSEENIIKNSHSPASQIPVTVTLPTSAEASNTQLKLPVLGDKSHTLQPVPSVSSFSPVPVFCQIPSVSPACTGAVVTTAVVPKPVTATSACHQHPLSQSPAGTPPHVLLLGTQLAKGPVMLLVPQPTIPTVYVQPAVVTPGGSKLPAIAPAPGFTPLVQRVSPPQPEVSRVRSHVCPHDDCGKTYFKSSHLKAHMRTHTGEKPFKCKWEGCERRFARSDELSRHRRTHTGEKRFACPMCLSRFMRSDHLAKHARRHLAAKKTPCWTMGVSQFVDPTASSSAALSK</sequence>
<dbReference type="GO" id="GO:0000981">
    <property type="term" value="F:DNA-binding transcription factor activity, RNA polymerase II-specific"/>
    <property type="evidence" value="ECO:0007669"/>
    <property type="project" value="TreeGrafter"/>
</dbReference>
<dbReference type="PANTHER" id="PTHR23235:SF64">
    <property type="entry name" value="KRUEPPEL-LIKE FACTOR 10"/>
    <property type="match status" value="1"/>
</dbReference>
<feature type="region of interest" description="Disordered" evidence="8">
    <location>
        <begin position="57"/>
        <end position="142"/>
    </location>
</feature>
<feature type="compositionally biased region" description="Polar residues" evidence="8">
    <location>
        <begin position="89"/>
        <end position="102"/>
    </location>
</feature>
<evidence type="ECO:0000256" key="2">
    <source>
        <dbReference type="ARBA" id="ARBA00022723"/>
    </source>
</evidence>
<dbReference type="OrthoDB" id="4748970at2759"/>
<evidence type="ECO:0000256" key="3">
    <source>
        <dbReference type="ARBA" id="ARBA00022737"/>
    </source>
</evidence>
<evidence type="ECO:0000256" key="4">
    <source>
        <dbReference type="ARBA" id="ARBA00022771"/>
    </source>
</evidence>
<dbReference type="InterPro" id="IPR036236">
    <property type="entry name" value="Znf_C2H2_sf"/>
</dbReference>
<dbReference type="PROSITE" id="PS00028">
    <property type="entry name" value="ZINC_FINGER_C2H2_1"/>
    <property type="match status" value="3"/>
</dbReference>
<dbReference type="GeneTree" id="ENSGT00940000159405"/>
<evidence type="ECO:0000256" key="6">
    <source>
        <dbReference type="ARBA" id="ARBA00023242"/>
    </source>
</evidence>
<dbReference type="InterPro" id="IPR013087">
    <property type="entry name" value="Znf_C2H2_type"/>
</dbReference>
<feature type="domain" description="C2H2-type" evidence="9">
    <location>
        <begin position="357"/>
        <end position="386"/>
    </location>
</feature>
<dbReference type="GeneID" id="115373238"/>
<dbReference type="Proteomes" id="UP000472263">
    <property type="component" value="Chromosome 16"/>
</dbReference>
<evidence type="ECO:0000256" key="5">
    <source>
        <dbReference type="ARBA" id="ARBA00022833"/>
    </source>
</evidence>
<feature type="domain" description="C2H2-type" evidence="9">
    <location>
        <begin position="417"/>
        <end position="444"/>
    </location>
</feature>
<feature type="compositionally biased region" description="Polar residues" evidence="8">
    <location>
        <begin position="109"/>
        <end position="140"/>
    </location>
</feature>
<keyword evidence="6" id="KW-0539">Nucleus</keyword>
<dbReference type="FunFam" id="3.30.160.60:FF:000018">
    <property type="entry name" value="Krueppel-like factor 15"/>
    <property type="match status" value="1"/>
</dbReference>
<dbReference type="PROSITE" id="PS50157">
    <property type="entry name" value="ZINC_FINGER_C2H2_2"/>
    <property type="match status" value="3"/>
</dbReference>
<keyword evidence="5" id="KW-0862">Zinc</keyword>
<reference evidence="10" key="1">
    <citation type="submission" date="2019-06" db="EMBL/GenBank/DDBJ databases">
        <authorList>
            <consortium name="Wellcome Sanger Institute Data Sharing"/>
        </authorList>
    </citation>
    <scope>NUCLEOTIDE SEQUENCE [LARGE SCALE GENOMIC DNA]</scope>
</reference>
<dbReference type="Gene3D" id="3.30.160.60">
    <property type="entry name" value="Classic Zinc Finger"/>
    <property type="match status" value="3"/>
</dbReference>
<dbReference type="FunFam" id="3.30.160.60:FF:000072">
    <property type="entry name" value="zinc finger protein 143 isoform X1"/>
    <property type="match status" value="1"/>
</dbReference>
<dbReference type="Pfam" id="PF00096">
    <property type="entry name" value="zf-C2H2"/>
    <property type="match status" value="2"/>
</dbReference>
<dbReference type="SUPFAM" id="SSF57667">
    <property type="entry name" value="beta-beta-alpha zinc fingers"/>
    <property type="match status" value="2"/>
</dbReference>
<comment type="subcellular location">
    <subcellularLocation>
        <location evidence="1">Nucleus</location>
    </subcellularLocation>
</comment>
<evidence type="ECO:0000256" key="8">
    <source>
        <dbReference type="SAM" id="MobiDB-lite"/>
    </source>
</evidence>
<name>A0A667ZW49_9TELE</name>
<organism evidence="10 11">
    <name type="scientific">Myripristis murdjan</name>
    <name type="common">pinecone soldierfish</name>
    <dbReference type="NCBI Taxonomy" id="586833"/>
    <lineage>
        <taxon>Eukaryota</taxon>
        <taxon>Metazoa</taxon>
        <taxon>Chordata</taxon>
        <taxon>Craniata</taxon>
        <taxon>Vertebrata</taxon>
        <taxon>Euteleostomi</taxon>
        <taxon>Actinopterygii</taxon>
        <taxon>Neopterygii</taxon>
        <taxon>Teleostei</taxon>
        <taxon>Neoteleostei</taxon>
        <taxon>Acanthomorphata</taxon>
        <taxon>Holocentriformes</taxon>
        <taxon>Holocentridae</taxon>
        <taxon>Myripristis</taxon>
    </lineage>
</organism>
<dbReference type="GO" id="GO:0008270">
    <property type="term" value="F:zinc ion binding"/>
    <property type="evidence" value="ECO:0007669"/>
    <property type="project" value="UniProtKB-KW"/>
</dbReference>
<keyword evidence="2" id="KW-0479">Metal-binding</keyword>
<reference evidence="10" key="3">
    <citation type="submission" date="2025-09" db="UniProtKB">
        <authorList>
            <consortium name="Ensembl"/>
        </authorList>
    </citation>
    <scope>IDENTIFICATION</scope>
</reference>
<gene>
    <name evidence="10" type="primary">KLF10</name>
</gene>
<dbReference type="GO" id="GO:0000978">
    <property type="term" value="F:RNA polymerase II cis-regulatory region sequence-specific DNA binding"/>
    <property type="evidence" value="ECO:0007669"/>
    <property type="project" value="TreeGrafter"/>
</dbReference>